<feature type="domain" description="CHAD" evidence="2">
    <location>
        <begin position="225"/>
        <end position="506"/>
    </location>
</feature>
<dbReference type="InterPro" id="IPR007899">
    <property type="entry name" value="CHAD_dom"/>
</dbReference>
<proteinExistence type="predicted"/>
<feature type="compositionally biased region" description="Pro residues" evidence="1">
    <location>
        <begin position="8"/>
        <end position="20"/>
    </location>
</feature>
<dbReference type="SMART" id="SM00880">
    <property type="entry name" value="CHAD"/>
    <property type="match status" value="1"/>
</dbReference>
<gene>
    <name evidence="3" type="ORF">IBL25_11450</name>
</gene>
<dbReference type="Gene3D" id="1.40.20.10">
    <property type="entry name" value="CHAD domain"/>
    <property type="match status" value="1"/>
</dbReference>
<evidence type="ECO:0000313" key="4">
    <source>
        <dbReference type="Proteomes" id="UP000603940"/>
    </source>
</evidence>
<evidence type="ECO:0000256" key="1">
    <source>
        <dbReference type="SAM" id="MobiDB-lite"/>
    </source>
</evidence>
<dbReference type="InterPro" id="IPR038186">
    <property type="entry name" value="CHAD_dom_sf"/>
</dbReference>
<organism evidence="3 4">
    <name type="scientific">Pseudoroseomonas ludipueritiae</name>
    <dbReference type="NCBI Taxonomy" id="198093"/>
    <lineage>
        <taxon>Bacteria</taxon>
        <taxon>Pseudomonadati</taxon>
        <taxon>Pseudomonadota</taxon>
        <taxon>Alphaproteobacteria</taxon>
        <taxon>Acetobacterales</taxon>
        <taxon>Acetobacteraceae</taxon>
        <taxon>Pseudoroseomonas</taxon>
    </lineage>
</organism>
<protein>
    <submittedName>
        <fullName evidence="3">CHAD domain-containing protein</fullName>
    </submittedName>
</protein>
<dbReference type="RefSeq" id="WP_187778676.1">
    <property type="nucleotide sequence ID" value="NZ_JACTUZ010000041.1"/>
</dbReference>
<keyword evidence="4" id="KW-1185">Reference proteome</keyword>
<sequence>MTESQEPLPEPPPPPAPEPAAEPAEPASAGLVVALELALPPEALQPLWRHPALARRLEGRPRGVAESCVWLDTADGHLAKLGQALEAPRKGLRRHLQVLPPPGFALPGAAPVVLGEHASGEAPDVVRGEVLLPLAAFEGRRVEAEAGPVRLLLRHGNLRCVAAEAPVARLMLSGPAAEVLPLVQALAQDLPLLPAVAGLAETARALARQESPNPRRLGPPDLHESRTVEEALSLAIAHLVEVLVVQAERVRREDGPEGVHQSRVATRRLRSCLKQFRPVLDGTELRALDAMLRDFARAMGEARDLDVFLKDLGADLAAAVGPGERRLEALLRAARGRREAAYAKLRTMLDGPEFRRLVWFAIRLVALREWGAEATADTSAPLRPFALATLARRWKRLRKKGAGIESLDAEALHEVRLEAKRMRYAAELFAPLWPGKAARRFIKRLSAVQDALGIANDTHVARALVAGLGGRGGAGPWAVGLAEGFALARGAGVREKAVKAWAKLQRQEVFWHG</sequence>
<dbReference type="EMBL" id="JACTUZ010000041">
    <property type="protein sequence ID" value="MBC9177555.1"/>
    <property type="molecule type" value="Genomic_DNA"/>
</dbReference>
<evidence type="ECO:0000259" key="2">
    <source>
        <dbReference type="PROSITE" id="PS51708"/>
    </source>
</evidence>
<dbReference type="Pfam" id="PF05235">
    <property type="entry name" value="CHAD"/>
    <property type="match status" value="1"/>
</dbReference>
<evidence type="ECO:0000313" key="3">
    <source>
        <dbReference type="EMBL" id="MBC9177555.1"/>
    </source>
</evidence>
<comment type="caution">
    <text evidence="3">The sequence shown here is derived from an EMBL/GenBank/DDBJ whole genome shotgun (WGS) entry which is preliminary data.</text>
</comment>
<dbReference type="PANTHER" id="PTHR39339:SF1">
    <property type="entry name" value="CHAD DOMAIN-CONTAINING PROTEIN"/>
    <property type="match status" value="1"/>
</dbReference>
<reference evidence="3 4" key="1">
    <citation type="journal article" date="2009" name="Int. J. Syst. Evol. Microbiol.">
        <title>Transfer of Teichococcus ludipueritiae and Muricoccus roseus to the genus Roseomonas, as Roseomonas ludipueritiae comb. nov. and Roseomonas rosea comb. nov., respectively, and emended description of the genus Roseomonas.</title>
        <authorList>
            <person name="Sanchez-Porro C."/>
            <person name="Gallego V."/>
            <person name="Busse H.J."/>
            <person name="Kampfer P."/>
            <person name="Ventosa A."/>
        </authorList>
    </citation>
    <scope>NUCLEOTIDE SEQUENCE [LARGE SCALE GENOMIC DNA]</scope>
    <source>
        <strain evidence="3 4">DSM 14915</strain>
    </source>
</reference>
<name>A0ABR7R7F1_9PROT</name>
<dbReference type="Proteomes" id="UP000603940">
    <property type="component" value="Unassembled WGS sequence"/>
</dbReference>
<feature type="region of interest" description="Disordered" evidence="1">
    <location>
        <begin position="1"/>
        <end position="26"/>
    </location>
</feature>
<accession>A0ABR7R7F1</accession>
<dbReference type="PANTHER" id="PTHR39339">
    <property type="entry name" value="SLR1444 PROTEIN"/>
    <property type="match status" value="1"/>
</dbReference>
<dbReference type="PROSITE" id="PS51708">
    <property type="entry name" value="CHAD"/>
    <property type="match status" value="1"/>
</dbReference>